<dbReference type="PATRIC" id="fig|1365257.3.peg.33"/>
<dbReference type="PRINTS" id="PR00411">
    <property type="entry name" value="PNDRDTASEI"/>
</dbReference>
<dbReference type="PANTHER" id="PTHR43539:SF89">
    <property type="entry name" value="NAD(P)-BINDING DOMAIN-CONTAINING PROTEIN"/>
    <property type="match status" value="1"/>
</dbReference>
<evidence type="ECO:0000313" key="3">
    <source>
        <dbReference type="Proteomes" id="UP000076661"/>
    </source>
</evidence>
<dbReference type="Pfam" id="PF13738">
    <property type="entry name" value="Pyr_redox_3"/>
    <property type="match status" value="1"/>
</dbReference>
<comment type="caution">
    <text evidence="2">The sequence shown here is derived from an EMBL/GenBank/DDBJ whole genome shotgun (WGS) entry which is preliminary data.</text>
</comment>
<dbReference type="AlphaFoldDB" id="A0A161Z1Q7"/>
<sequence>MPSEKQITKTEVVIVGAGPAGLGCAALLKQMGIEDQELIVLERGEIGESFLRWPKTMRLITPSFPSNGYHQTDLNAITPDTSPAFSAGKEHLSGEEYAKYLDMVAKHYKIKVTTNTQLDSVSSRGPNKGYELLAGELTIHCKFIIWAGGEFQSPNTAGFSGAELCVHNSKISEWDQLSKGHYVVIGGYESGVDATFNLVNKGYEVTLLDIGGAQQDTFDPSRVLSPYTAERLSSLSSAEGVEYDDDFEVSNVYQQGDGYVVQSTDGKEVFTPFPPINCTGFEIDLGPLTDFFVYQDNGYPWVSPFDESTKMRNVFLAGPRLYHDPTLLCFIYKFRGRFAAPCAVIASELELDTSIFKHYKQAGMLLQDLDCCKEQECFC</sequence>
<dbReference type="Proteomes" id="UP000076661">
    <property type="component" value="Unassembled WGS sequence"/>
</dbReference>
<keyword evidence="1" id="KW-0560">Oxidoreductase</keyword>
<evidence type="ECO:0008006" key="4">
    <source>
        <dbReference type="Google" id="ProtNLM"/>
    </source>
</evidence>
<protein>
    <recommendedName>
        <fullName evidence="4">Monooxygenase</fullName>
    </recommendedName>
</protein>
<accession>A0A161Z1Q7</accession>
<dbReference type="SUPFAM" id="SSF51905">
    <property type="entry name" value="FAD/NAD(P)-binding domain"/>
    <property type="match status" value="1"/>
</dbReference>
<dbReference type="GO" id="GO:0050660">
    <property type="term" value="F:flavin adenine dinucleotide binding"/>
    <property type="evidence" value="ECO:0007669"/>
    <property type="project" value="TreeGrafter"/>
</dbReference>
<evidence type="ECO:0000313" key="2">
    <source>
        <dbReference type="EMBL" id="KZN70349.1"/>
    </source>
</evidence>
<name>A0A161Z1Q7_9GAMM</name>
<dbReference type="GO" id="GO:0004497">
    <property type="term" value="F:monooxygenase activity"/>
    <property type="evidence" value="ECO:0007669"/>
    <property type="project" value="TreeGrafter"/>
</dbReference>
<evidence type="ECO:0000256" key="1">
    <source>
        <dbReference type="ARBA" id="ARBA00023002"/>
    </source>
</evidence>
<organism evidence="2 3">
    <name type="scientific">Pseudoalteromonas luteoviolacea S4060-1</name>
    <dbReference type="NCBI Taxonomy" id="1365257"/>
    <lineage>
        <taxon>Bacteria</taxon>
        <taxon>Pseudomonadati</taxon>
        <taxon>Pseudomonadota</taxon>
        <taxon>Gammaproteobacteria</taxon>
        <taxon>Alteromonadales</taxon>
        <taxon>Pseudoalteromonadaceae</taxon>
        <taxon>Pseudoalteromonas</taxon>
    </lineage>
</organism>
<reference evidence="2 3" key="1">
    <citation type="submission" date="2013-07" db="EMBL/GenBank/DDBJ databases">
        <title>Comparative Genomic and Metabolomic Analysis of Twelve Strains of Pseudoalteromonas luteoviolacea.</title>
        <authorList>
            <person name="Vynne N.G."/>
            <person name="Mansson M."/>
            <person name="Gram L."/>
        </authorList>
    </citation>
    <scope>NUCLEOTIDE SEQUENCE [LARGE SCALE GENOMIC DNA]</scope>
    <source>
        <strain evidence="2 3">S4060-1</strain>
    </source>
</reference>
<proteinExistence type="predicted"/>
<dbReference type="PANTHER" id="PTHR43539">
    <property type="entry name" value="FLAVIN-BINDING MONOOXYGENASE-LIKE PROTEIN (AFU_ORTHOLOGUE AFUA_4G09220)"/>
    <property type="match status" value="1"/>
</dbReference>
<gene>
    <name evidence="2" type="ORF">N478_00165</name>
</gene>
<dbReference type="InterPro" id="IPR050982">
    <property type="entry name" value="Auxin_biosynth/cation_transpt"/>
</dbReference>
<dbReference type="PROSITE" id="PS51257">
    <property type="entry name" value="PROKAR_LIPOPROTEIN"/>
    <property type="match status" value="1"/>
</dbReference>
<dbReference type="RefSeq" id="WP_063379499.1">
    <property type="nucleotide sequence ID" value="NZ_AUXX01000001.1"/>
</dbReference>
<dbReference type="Gene3D" id="3.50.50.60">
    <property type="entry name" value="FAD/NAD(P)-binding domain"/>
    <property type="match status" value="2"/>
</dbReference>
<dbReference type="EMBL" id="AUXX01000001">
    <property type="protein sequence ID" value="KZN70349.1"/>
    <property type="molecule type" value="Genomic_DNA"/>
</dbReference>
<dbReference type="InterPro" id="IPR036188">
    <property type="entry name" value="FAD/NAD-bd_sf"/>
</dbReference>